<proteinExistence type="predicted"/>
<evidence type="ECO:0000256" key="1">
    <source>
        <dbReference type="PROSITE-ProRule" id="PRU00047"/>
    </source>
</evidence>
<dbReference type="InterPro" id="IPR043502">
    <property type="entry name" value="DNA/RNA_pol_sf"/>
</dbReference>
<evidence type="ECO:0000313" key="5">
    <source>
        <dbReference type="EMBL" id="CAK1579804.1"/>
    </source>
</evidence>
<dbReference type="Pfam" id="PF00078">
    <property type="entry name" value="RVT_1"/>
    <property type="match status" value="1"/>
</dbReference>
<evidence type="ECO:0000313" key="6">
    <source>
        <dbReference type="Proteomes" id="UP001314205"/>
    </source>
</evidence>
<feature type="region of interest" description="Disordered" evidence="2">
    <location>
        <begin position="794"/>
        <end position="814"/>
    </location>
</feature>
<feature type="compositionally biased region" description="Polar residues" evidence="2">
    <location>
        <begin position="794"/>
        <end position="805"/>
    </location>
</feature>
<dbReference type="InterPro" id="IPR000477">
    <property type="entry name" value="RT_dom"/>
</dbReference>
<dbReference type="Gene3D" id="3.60.10.10">
    <property type="entry name" value="Endonuclease/exonuclease/phosphatase"/>
    <property type="match status" value="1"/>
</dbReference>
<dbReference type="GO" id="GO:0071897">
    <property type="term" value="P:DNA biosynthetic process"/>
    <property type="evidence" value="ECO:0007669"/>
    <property type="project" value="UniProtKB-ARBA"/>
</dbReference>
<dbReference type="Pfam" id="PF14529">
    <property type="entry name" value="Exo_endo_phos_2"/>
    <property type="match status" value="1"/>
</dbReference>
<dbReference type="GO" id="GO:0003824">
    <property type="term" value="F:catalytic activity"/>
    <property type="evidence" value="ECO:0007669"/>
    <property type="project" value="InterPro"/>
</dbReference>
<dbReference type="SUPFAM" id="SSF56672">
    <property type="entry name" value="DNA/RNA polymerases"/>
    <property type="match status" value="1"/>
</dbReference>
<gene>
    <name evidence="5" type="ORF">PARMNEM_LOCUS1692</name>
</gene>
<accession>A0AAV1KD74</accession>
<organism evidence="5 6">
    <name type="scientific">Parnassius mnemosyne</name>
    <name type="common">clouded apollo</name>
    <dbReference type="NCBI Taxonomy" id="213953"/>
    <lineage>
        <taxon>Eukaryota</taxon>
        <taxon>Metazoa</taxon>
        <taxon>Ecdysozoa</taxon>
        <taxon>Arthropoda</taxon>
        <taxon>Hexapoda</taxon>
        <taxon>Insecta</taxon>
        <taxon>Pterygota</taxon>
        <taxon>Neoptera</taxon>
        <taxon>Endopterygota</taxon>
        <taxon>Lepidoptera</taxon>
        <taxon>Glossata</taxon>
        <taxon>Ditrysia</taxon>
        <taxon>Papilionoidea</taxon>
        <taxon>Papilionidae</taxon>
        <taxon>Parnassiinae</taxon>
        <taxon>Parnassini</taxon>
        <taxon>Parnassius</taxon>
        <taxon>Driopa</taxon>
    </lineage>
</organism>
<keyword evidence="6" id="KW-1185">Reference proteome</keyword>
<dbReference type="SUPFAM" id="SSF56219">
    <property type="entry name" value="DNase I-like"/>
    <property type="match status" value="1"/>
</dbReference>
<feature type="domain" description="Reverse transcriptase" evidence="4">
    <location>
        <begin position="545"/>
        <end position="789"/>
    </location>
</feature>
<sequence>MIGHVLTPPIALNALNGSGGTELQDLLHHTAKNNNVQTKDNTPLMIKIAQINLGRGQAALQESLQAAEQQGISILMVQEPYVGAKAHITCKYRVIQKDTGNKEKPVKSAVIVVNPNIQYCVNQKIITENIVACRLCINEFSIGVINVYLEEGADIEDDLCNITRFIENLDTEHIILGGDFNAKSPWWGCDAGDRRGVVIAETLAQLDLQILNEGQTPTFHVWRGAREYSSIIDITTCTTALLNRITDWKVDPNLITLSDHRAITFNLNIKNSNKTTHQRISTRIYNTSKADWETFTKRLREELNNSKVTHDFIDSIDTPQLLEKCIKSYITSILSSCEDTIPVLSRKIPKKTQWWNKELQEKKRDVIKKRRKIKYANERRKPFVIEDYIQAKADYKNLIMAAMTTSWKQFCTRQDKENIWQSIYRIIRKNTTTKEDTLLKSSAETNTLSPEQSARLLANTFYPTDDNSTDDVDHIKIREKATKIRENLNDSKIHIHAVPFTATEVETVFNNMSPKKSPGGDGLTSDICYKSYLAEPETLLKIFNKCLSLGHFPQEWKNAVIRVIPKPNKEDYTIAKAYRPIGFLPILGKVLEKLFVTRLTWQLGHENKLSGRQYGFLPQRGTEDALYDALEIVKESLRNKEIAVIVSLDIEGAFDNAWWPAVITELQKRDADPAVLRLIMSYLSERSITLRYANAEVTKNTNKGCIQGSICGPLMWNVLLDSLLQETEKWNVHVQAYADDIIVIGSGKGAKQIEEKINLALEHISNWGKSRKMNFAARKTQAILITKKINSAADTESSQRAMTETSRSKNPDNLHCSIIGKEHVEQENITARNPHQHDTASENNTSITMDMEAELDMLGICKPVLRTDDDCLDSDSVASGGSRRSSILPPAYKRAGISMDLATQRANEFLLSGKEALEKAGNMKRECKQEVHDCLQGLYETVLSLSDSRSRHRLALEQERSRATKELVRVERAHNKQISDLQSLQLQKFRDIQQVIQETQKSVESIRGWLNYEMNDPIKAIYQIRQDISEISTRRTNETPNYTTVNRETLPIENTMVFTNQIREVIEQIKVLSRNIGDLRDKMADKESIKSITLAMDQLKKPQIDPNVNNIKVIKNMIQELQTRPQCSKSSQVISADDILTAVEPLTLKVDKLSNEIRELKESGTSQWAYQNNSGLGTELAIAEIKEKLEHLEACNNSSMMMNKTTDNLNYHASKEQQAAGPKRSYAEVFTNPTFSLVIESSDPRHTSEDVVSAIKTNVDVVQLGVGVNKVRRARNQKVVITCDTDEDRNTLQNAIKNSDKKLTVSKSITKKPLLKLIGVTNDLSNAKLEEALFKQNAKLLKDVEKEKTKIKVLRRIKGRTSAVKNIIMEVSPNVWKAFKGQKVHVGYQIVPAIDQSPVIQCYRCMGFGHRAKECVADKQTCGYCAEDHDSRECLRSNGAPSCVNCVRNKIKGDYCHTAYSADCPVWQKWDRKARSLVAYC</sequence>
<dbReference type="InterPro" id="IPR005135">
    <property type="entry name" value="Endo/exonuclease/phosphatase"/>
</dbReference>
<evidence type="ECO:0000259" key="3">
    <source>
        <dbReference type="PROSITE" id="PS50158"/>
    </source>
</evidence>
<evidence type="ECO:0000256" key="2">
    <source>
        <dbReference type="SAM" id="MobiDB-lite"/>
    </source>
</evidence>
<dbReference type="PROSITE" id="PS50878">
    <property type="entry name" value="RT_POL"/>
    <property type="match status" value="1"/>
</dbReference>
<dbReference type="PROSITE" id="PS50158">
    <property type="entry name" value="ZF_CCHC"/>
    <property type="match status" value="1"/>
</dbReference>
<keyword evidence="1" id="KW-0863">Zinc-finger</keyword>
<keyword evidence="1" id="KW-0862">Zinc</keyword>
<name>A0AAV1KD74_9NEOP</name>
<dbReference type="InterPro" id="IPR036691">
    <property type="entry name" value="Endo/exonu/phosph_ase_sf"/>
</dbReference>
<dbReference type="GO" id="GO:0003676">
    <property type="term" value="F:nucleic acid binding"/>
    <property type="evidence" value="ECO:0007669"/>
    <property type="project" value="InterPro"/>
</dbReference>
<comment type="caution">
    <text evidence="5">The sequence shown here is derived from an EMBL/GenBank/DDBJ whole genome shotgun (WGS) entry which is preliminary data.</text>
</comment>
<protein>
    <recommendedName>
        <fullName evidence="7">Reverse transcriptase</fullName>
    </recommendedName>
</protein>
<dbReference type="PANTHER" id="PTHR19446">
    <property type="entry name" value="REVERSE TRANSCRIPTASES"/>
    <property type="match status" value="1"/>
</dbReference>
<dbReference type="CDD" id="cd01650">
    <property type="entry name" value="RT_nLTR_like"/>
    <property type="match status" value="1"/>
</dbReference>
<feature type="domain" description="CCHC-type" evidence="3">
    <location>
        <begin position="1402"/>
        <end position="1415"/>
    </location>
</feature>
<evidence type="ECO:0000259" key="4">
    <source>
        <dbReference type="PROSITE" id="PS50878"/>
    </source>
</evidence>
<dbReference type="InterPro" id="IPR001878">
    <property type="entry name" value="Znf_CCHC"/>
</dbReference>
<reference evidence="5 6" key="1">
    <citation type="submission" date="2023-11" db="EMBL/GenBank/DDBJ databases">
        <authorList>
            <person name="Hedman E."/>
            <person name="Englund M."/>
            <person name="Stromberg M."/>
            <person name="Nyberg Akerstrom W."/>
            <person name="Nylinder S."/>
            <person name="Jareborg N."/>
            <person name="Kallberg Y."/>
            <person name="Kronander E."/>
        </authorList>
    </citation>
    <scope>NUCLEOTIDE SEQUENCE [LARGE SCALE GENOMIC DNA]</scope>
</reference>
<dbReference type="Proteomes" id="UP001314205">
    <property type="component" value="Unassembled WGS sequence"/>
</dbReference>
<evidence type="ECO:0008006" key="7">
    <source>
        <dbReference type="Google" id="ProtNLM"/>
    </source>
</evidence>
<dbReference type="CDD" id="cd09077">
    <property type="entry name" value="R1-I-EN"/>
    <property type="match status" value="1"/>
</dbReference>
<dbReference type="GO" id="GO:0008270">
    <property type="term" value="F:zinc ion binding"/>
    <property type="evidence" value="ECO:0007669"/>
    <property type="project" value="UniProtKB-KW"/>
</dbReference>
<keyword evidence="1" id="KW-0479">Metal-binding</keyword>
<dbReference type="EMBL" id="CAVLGL010000002">
    <property type="protein sequence ID" value="CAK1579804.1"/>
    <property type="molecule type" value="Genomic_DNA"/>
</dbReference>